<proteinExistence type="predicted"/>
<keyword evidence="10" id="KW-1185">Reference proteome</keyword>
<evidence type="ECO:0000256" key="1">
    <source>
        <dbReference type="ARBA" id="ARBA00004370"/>
    </source>
</evidence>
<feature type="domain" description="Guanylate cyclase" evidence="8">
    <location>
        <begin position="673"/>
        <end position="814"/>
    </location>
</feature>
<dbReference type="SMART" id="SM00044">
    <property type="entry name" value="CYCc"/>
    <property type="match status" value="1"/>
</dbReference>
<feature type="region of interest" description="Disordered" evidence="7">
    <location>
        <begin position="428"/>
        <end position="458"/>
    </location>
</feature>
<dbReference type="PANTHER" id="PTHR11920">
    <property type="entry name" value="GUANYLYL CYCLASE"/>
    <property type="match status" value="1"/>
</dbReference>
<sequence length="884" mass="94708">MSRSSRAYKNFTTDDLIFKEEEDVEPEAEETPKAEKAEPPELFIKVGSPTYRGSPPKNSPLQGTTSQKGSPAAKQESPTVFGKVHKGSAFAAADTASPHNASGPNSSSNTSLPRGRTGLAVEPSSRVMSLLQGSSPVEKGSGFGNGRLQRGSKTFDKTDETDRSFHGPKRQAQKLALRARSESINNLKFHLGNVMRCSSTELTHGASAELPKIPPMEESMLLQPPLTAIGLTRGSSIAGVQAGSPPEQPKEGSPAGTPFLMGRHSLEAEHTPKGKAPPLKPSQHPALLKRGWKEPSSRKKAGHGCMAQEAAAQQQQPQQHQEQQQHEGEPHASELRESRHRMGLLKQHLLQHAAAEAASLTPSSNDSLANAEPTAAGLALRSANNNSKGTFSTSSTNLGPASAASLDISLNPGDQLALCQKVSPRPAAPLMQSASSNPVGMSGAADRPSPPSRSLTSSNFVSPDIDFLLREGGGLGGSPLVAAGERSQRWPSQWSEADARQRRTSEPSSLQQQLLQQQQQQQQQPGLHQRCASNALQGTFHEVGLDSKQDLPEELHDAEEGAETAVSMDNSTASAMPFWHEVQAMSITDPISGRSALLLLQTDITSRAELETRMAALTESQLAMLEQMFPRHVLEYMVARQPSQPAPDLSAGMPSPSQAPNANQLASSHENVTILFTDIVGFTAMSKEVKPDQVMAYLNELFTAFDALVDTYEIYKVETAGDCYIAAGGLTLIDEDGFTCIDPTPDPQEAAQRVLSFAKALLYCARKVVMPHNGQPTQIRVGMHTGPAVTGLIGTKLPKYSVFGDTMNTASRMESTCPYGCIQISQATHALLPHHPFIPTGGVEVKGKGRMHTFLWGPDMDRPGEESTASAQEMEEGTIDVSTE</sequence>
<feature type="compositionally biased region" description="Low complexity" evidence="7">
    <location>
        <begin position="344"/>
        <end position="360"/>
    </location>
</feature>
<evidence type="ECO:0000256" key="5">
    <source>
        <dbReference type="ARBA" id="ARBA00023136"/>
    </source>
</evidence>
<feature type="region of interest" description="Disordered" evidence="7">
    <location>
        <begin position="237"/>
        <end position="374"/>
    </location>
</feature>
<evidence type="ECO:0000256" key="6">
    <source>
        <dbReference type="ARBA" id="ARBA00023239"/>
    </source>
</evidence>
<dbReference type="PANTHER" id="PTHR11920:SF335">
    <property type="entry name" value="GUANYLATE CYCLASE"/>
    <property type="match status" value="1"/>
</dbReference>
<feature type="compositionally biased region" description="Basic and acidic residues" evidence="7">
    <location>
        <begin position="30"/>
        <end position="39"/>
    </location>
</feature>
<dbReference type="SUPFAM" id="SSF55073">
    <property type="entry name" value="Nucleotide cyclase"/>
    <property type="match status" value="1"/>
</dbReference>
<dbReference type="EMBL" id="MU069939">
    <property type="protein sequence ID" value="KAF5831552.1"/>
    <property type="molecule type" value="Genomic_DNA"/>
</dbReference>
<comment type="caution">
    <text evidence="9">The sequence shown here is derived from an EMBL/GenBank/DDBJ whole genome shotgun (WGS) entry which is preliminary data.</text>
</comment>
<feature type="region of interest" description="Disordered" evidence="7">
    <location>
        <begin position="857"/>
        <end position="884"/>
    </location>
</feature>
<dbReference type="Gene3D" id="3.30.70.1230">
    <property type="entry name" value="Nucleotide cyclase"/>
    <property type="match status" value="1"/>
</dbReference>
<accession>A0ABQ7GAD4</accession>
<feature type="compositionally biased region" description="Acidic residues" evidence="7">
    <location>
        <begin position="20"/>
        <end position="29"/>
    </location>
</feature>
<name>A0ABQ7GAD4_DUNSA</name>
<feature type="compositionally biased region" description="Polar residues" evidence="7">
    <location>
        <begin position="1"/>
        <end position="13"/>
    </location>
</feature>
<feature type="compositionally biased region" description="Polar residues" evidence="7">
    <location>
        <begin position="59"/>
        <end position="69"/>
    </location>
</feature>
<organism evidence="9 10">
    <name type="scientific">Dunaliella salina</name>
    <name type="common">Green alga</name>
    <name type="synonym">Protococcus salinus</name>
    <dbReference type="NCBI Taxonomy" id="3046"/>
    <lineage>
        <taxon>Eukaryota</taxon>
        <taxon>Viridiplantae</taxon>
        <taxon>Chlorophyta</taxon>
        <taxon>core chlorophytes</taxon>
        <taxon>Chlorophyceae</taxon>
        <taxon>CS clade</taxon>
        <taxon>Chlamydomonadales</taxon>
        <taxon>Dunaliellaceae</taxon>
        <taxon>Dunaliella</taxon>
    </lineage>
</organism>
<comment type="subcellular location">
    <subcellularLocation>
        <location evidence="1">Membrane</location>
    </subcellularLocation>
</comment>
<feature type="region of interest" description="Disordered" evidence="7">
    <location>
        <begin position="478"/>
        <end position="529"/>
    </location>
</feature>
<feature type="compositionally biased region" description="Acidic residues" evidence="7">
    <location>
        <begin position="873"/>
        <end position="884"/>
    </location>
</feature>
<dbReference type="InterPro" id="IPR029787">
    <property type="entry name" value="Nucleotide_cyclase"/>
</dbReference>
<keyword evidence="5" id="KW-0472">Membrane</keyword>
<dbReference type="InterPro" id="IPR050401">
    <property type="entry name" value="Cyclic_nucleotide_synthase"/>
</dbReference>
<protein>
    <recommendedName>
        <fullName evidence="8">Guanylate cyclase domain-containing protein</fullName>
    </recommendedName>
</protein>
<feature type="compositionally biased region" description="Low complexity" evidence="7">
    <location>
        <begin position="510"/>
        <end position="524"/>
    </location>
</feature>
<feature type="compositionally biased region" description="Polar residues" evidence="7">
    <location>
        <begin position="97"/>
        <end position="112"/>
    </location>
</feature>
<dbReference type="CDD" id="cd07302">
    <property type="entry name" value="CHD"/>
    <property type="match status" value="1"/>
</dbReference>
<evidence type="ECO:0000313" key="10">
    <source>
        <dbReference type="Proteomes" id="UP000815325"/>
    </source>
</evidence>
<dbReference type="Pfam" id="PF00211">
    <property type="entry name" value="Guanylate_cyc"/>
    <property type="match status" value="1"/>
</dbReference>
<dbReference type="PROSITE" id="PS50125">
    <property type="entry name" value="GUANYLATE_CYCLASE_2"/>
    <property type="match status" value="1"/>
</dbReference>
<keyword evidence="3" id="KW-0547">Nucleotide-binding</keyword>
<keyword evidence="2" id="KW-0812">Transmembrane</keyword>
<feature type="compositionally biased region" description="Basic and acidic residues" evidence="7">
    <location>
        <begin position="323"/>
        <end position="337"/>
    </location>
</feature>
<evidence type="ECO:0000256" key="2">
    <source>
        <dbReference type="ARBA" id="ARBA00022692"/>
    </source>
</evidence>
<feature type="compositionally biased region" description="Basic and acidic residues" evidence="7">
    <location>
        <begin position="153"/>
        <end position="165"/>
    </location>
</feature>
<keyword evidence="4" id="KW-1133">Transmembrane helix</keyword>
<evidence type="ECO:0000256" key="3">
    <source>
        <dbReference type="ARBA" id="ARBA00022741"/>
    </source>
</evidence>
<feature type="compositionally biased region" description="Low complexity" evidence="7">
    <location>
        <begin position="307"/>
        <end position="322"/>
    </location>
</feature>
<evidence type="ECO:0000259" key="8">
    <source>
        <dbReference type="PROSITE" id="PS50125"/>
    </source>
</evidence>
<keyword evidence="6" id="KW-0456">Lyase</keyword>
<evidence type="ECO:0000256" key="7">
    <source>
        <dbReference type="SAM" id="MobiDB-lite"/>
    </source>
</evidence>
<evidence type="ECO:0000313" key="9">
    <source>
        <dbReference type="EMBL" id="KAF5831552.1"/>
    </source>
</evidence>
<feature type="region of interest" description="Disordered" evidence="7">
    <location>
        <begin position="1"/>
        <end position="171"/>
    </location>
</feature>
<dbReference type="InterPro" id="IPR001054">
    <property type="entry name" value="A/G_cyclase"/>
</dbReference>
<dbReference type="Proteomes" id="UP000815325">
    <property type="component" value="Unassembled WGS sequence"/>
</dbReference>
<gene>
    <name evidence="9" type="ORF">DUNSADRAFT_12965</name>
</gene>
<feature type="region of interest" description="Disordered" evidence="7">
    <location>
        <begin position="644"/>
        <end position="664"/>
    </location>
</feature>
<reference evidence="9" key="1">
    <citation type="submission" date="2017-08" db="EMBL/GenBank/DDBJ databases">
        <authorList>
            <person name="Polle J.E."/>
            <person name="Barry K."/>
            <person name="Cushman J."/>
            <person name="Schmutz J."/>
            <person name="Tran D."/>
            <person name="Hathwaick L.T."/>
            <person name="Yim W.C."/>
            <person name="Jenkins J."/>
            <person name="Mckie-Krisberg Z.M."/>
            <person name="Prochnik S."/>
            <person name="Lindquist E."/>
            <person name="Dockter R.B."/>
            <person name="Adam C."/>
            <person name="Molina H."/>
            <person name="Bunkerborg J."/>
            <person name="Jin E."/>
            <person name="Buchheim M."/>
            <person name="Magnuson J."/>
        </authorList>
    </citation>
    <scope>NUCLEOTIDE SEQUENCE</scope>
    <source>
        <strain evidence="9">CCAP 19/18</strain>
    </source>
</reference>
<evidence type="ECO:0000256" key="4">
    <source>
        <dbReference type="ARBA" id="ARBA00022989"/>
    </source>
</evidence>
<feature type="compositionally biased region" description="Polar residues" evidence="7">
    <location>
        <begin position="655"/>
        <end position="664"/>
    </location>
</feature>